<name>A0A369K432_HYPMA</name>
<organism evidence="1 2">
    <name type="scientific">Hypsizygus marmoreus</name>
    <name type="common">White beech mushroom</name>
    <name type="synonym">Agaricus marmoreus</name>
    <dbReference type="NCBI Taxonomy" id="39966"/>
    <lineage>
        <taxon>Eukaryota</taxon>
        <taxon>Fungi</taxon>
        <taxon>Dikarya</taxon>
        <taxon>Basidiomycota</taxon>
        <taxon>Agaricomycotina</taxon>
        <taxon>Agaricomycetes</taxon>
        <taxon>Agaricomycetidae</taxon>
        <taxon>Agaricales</taxon>
        <taxon>Tricholomatineae</taxon>
        <taxon>Lyophyllaceae</taxon>
        <taxon>Hypsizygus</taxon>
    </lineage>
</organism>
<dbReference type="AlphaFoldDB" id="A0A369K432"/>
<dbReference type="STRING" id="39966.A0A369K432"/>
<sequence length="491" mass="56294">MKFRPPDNLDGDVAPISSEASMDSLPVELLTSIFKHVYMQSRVRVGFGLRVWFDNSIEPDIDTTWKDEDLTDPLLFPKVLNAVCRRWRAISESLPIFWTRIAVFIDSTPTPLSKIQRYLELARDQPIHFLVLRRPGTYSDVDPGEKQRCRDVIEVLRPHIRQCHTITFDVINSSSLPSIAADFHGIASILEKLHLNCRVDDGVAPGLARSHSPPIDIEPFVSPAITRLSLDGRNFAYACLTYPSWTQSMRKSRVRLTLHTFTPTLAQDFTFTFYDFLRILSHLMPRHLSLSAIELYCDETAAVPQVETYISSYEFKDLSHDSFLDMMEFSSQYAENIRISRCPVGALHVDFACCYLTVDSIDQNEDLRLFLRGWQGSELRISNCPGFDDGALGILARADDVHIRSLDITNCSSFSPDQLQRLVTGLNRAVSKLHSEGLDDREEFALDWLSVMGHQQSLTPEQEHWFQQNVRAFRWNRWETHYHQQSSHIGD</sequence>
<evidence type="ECO:0008006" key="3">
    <source>
        <dbReference type="Google" id="ProtNLM"/>
    </source>
</evidence>
<gene>
    <name evidence="1" type="ORF">Hypma_004363</name>
</gene>
<dbReference type="OrthoDB" id="3048627at2759"/>
<comment type="caution">
    <text evidence="1">The sequence shown here is derived from an EMBL/GenBank/DDBJ whole genome shotgun (WGS) entry which is preliminary data.</text>
</comment>
<evidence type="ECO:0000313" key="1">
    <source>
        <dbReference type="EMBL" id="RDB27405.1"/>
    </source>
</evidence>
<protein>
    <recommendedName>
        <fullName evidence="3">F-box domain-containing protein</fullName>
    </recommendedName>
</protein>
<keyword evidence="2" id="KW-1185">Reference proteome</keyword>
<reference evidence="1" key="1">
    <citation type="submission" date="2018-04" db="EMBL/GenBank/DDBJ databases">
        <title>Whole genome sequencing of Hypsizygus marmoreus.</title>
        <authorList>
            <person name="Choi I.-G."/>
            <person name="Min B."/>
            <person name="Kim J.-G."/>
            <person name="Kim S."/>
            <person name="Oh Y.-L."/>
            <person name="Kong W.-S."/>
            <person name="Park H."/>
            <person name="Jeong J."/>
            <person name="Song E.-S."/>
        </authorList>
    </citation>
    <scope>NUCLEOTIDE SEQUENCE [LARGE SCALE GENOMIC DNA]</scope>
    <source>
        <strain evidence="1">51987-8</strain>
    </source>
</reference>
<dbReference type="InterPro" id="IPR036047">
    <property type="entry name" value="F-box-like_dom_sf"/>
</dbReference>
<dbReference type="EMBL" id="LUEZ02000017">
    <property type="protein sequence ID" value="RDB27405.1"/>
    <property type="molecule type" value="Genomic_DNA"/>
</dbReference>
<evidence type="ECO:0000313" key="2">
    <source>
        <dbReference type="Proteomes" id="UP000076154"/>
    </source>
</evidence>
<dbReference type="SUPFAM" id="SSF81383">
    <property type="entry name" value="F-box domain"/>
    <property type="match status" value="1"/>
</dbReference>
<proteinExistence type="predicted"/>
<dbReference type="InParanoid" id="A0A369K432"/>
<accession>A0A369K432</accession>
<dbReference type="Proteomes" id="UP000076154">
    <property type="component" value="Unassembled WGS sequence"/>
</dbReference>